<reference evidence="3" key="1">
    <citation type="submission" date="2015-07" db="EMBL/GenBank/DDBJ databases">
        <title>Complete genome sequence and phylogenetic analysis of Limnochorda pilosa.</title>
        <authorList>
            <person name="Watanabe M."/>
            <person name="Kojima H."/>
            <person name="Fukui M."/>
        </authorList>
    </citation>
    <scope>NUCLEOTIDE SEQUENCE [LARGE SCALE GENOMIC DNA]</scope>
    <source>
        <strain evidence="3">HC45</strain>
    </source>
</reference>
<gene>
    <name evidence="2" type="ORF">LIP_1229</name>
</gene>
<reference evidence="3" key="2">
    <citation type="journal article" date="2016" name="Int. J. Syst. Evol. Microbiol.">
        <title>Complete genome sequence and cell structure of Limnochorda pilosa, a Gram-negative spore-former within the phylum Firmicutes.</title>
        <authorList>
            <person name="Watanabe M."/>
            <person name="Kojima H."/>
            <person name="Fukui M."/>
        </authorList>
    </citation>
    <scope>NUCLEOTIDE SEQUENCE [LARGE SCALE GENOMIC DNA]</scope>
    <source>
        <strain evidence="3">HC45</strain>
    </source>
</reference>
<evidence type="ECO:0000313" key="3">
    <source>
        <dbReference type="Proteomes" id="UP000065807"/>
    </source>
</evidence>
<dbReference type="PATRIC" id="fig|1555112.3.peg.1277"/>
<protein>
    <submittedName>
        <fullName evidence="2">Integrase</fullName>
    </submittedName>
</protein>
<evidence type="ECO:0000313" key="2">
    <source>
        <dbReference type="EMBL" id="BAS27086.1"/>
    </source>
</evidence>
<dbReference type="EMBL" id="AP014924">
    <property type="protein sequence ID" value="BAS27086.1"/>
    <property type="molecule type" value="Genomic_DNA"/>
</dbReference>
<dbReference type="PANTHER" id="PTHR46889:SF7">
    <property type="entry name" value="TRANSPOSASE FOR INSERTION SEQUENCE ELEMENT IS904"/>
    <property type="match status" value="1"/>
</dbReference>
<evidence type="ECO:0000259" key="1">
    <source>
        <dbReference type="PROSITE" id="PS50994"/>
    </source>
</evidence>
<dbReference type="KEGG" id="lpil:LIP_1229"/>
<accession>A0A0K2SIY4</accession>
<dbReference type="SUPFAM" id="SSF53098">
    <property type="entry name" value="Ribonuclease H-like"/>
    <property type="match status" value="1"/>
</dbReference>
<name>A0A0K2SIY4_LIMPI</name>
<dbReference type="Proteomes" id="UP000065807">
    <property type="component" value="Chromosome"/>
</dbReference>
<dbReference type="PROSITE" id="PS50994">
    <property type="entry name" value="INTEGRASE"/>
    <property type="match status" value="1"/>
</dbReference>
<dbReference type="InterPro" id="IPR012337">
    <property type="entry name" value="RNaseH-like_sf"/>
</dbReference>
<feature type="domain" description="Integrase catalytic" evidence="1">
    <location>
        <begin position="1"/>
        <end position="113"/>
    </location>
</feature>
<dbReference type="GO" id="GO:0003676">
    <property type="term" value="F:nucleic acid binding"/>
    <property type="evidence" value="ECO:0007669"/>
    <property type="project" value="InterPro"/>
</dbReference>
<dbReference type="InterPro" id="IPR036397">
    <property type="entry name" value="RNaseH_sf"/>
</dbReference>
<proteinExistence type="predicted"/>
<dbReference type="PANTHER" id="PTHR46889">
    <property type="entry name" value="TRANSPOSASE INSF FOR INSERTION SEQUENCE IS3B-RELATED"/>
    <property type="match status" value="1"/>
</dbReference>
<dbReference type="AlphaFoldDB" id="A0A0K2SIY4"/>
<dbReference type="InterPro" id="IPR001584">
    <property type="entry name" value="Integrase_cat-core"/>
</dbReference>
<keyword evidence="3" id="KW-1185">Reference proteome</keyword>
<organism evidence="2 3">
    <name type="scientific">Limnochorda pilosa</name>
    <dbReference type="NCBI Taxonomy" id="1555112"/>
    <lineage>
        <taxon>Bacteria</taxon>
        <taxon>Bacillati</taxon>
        <taxon>Bacillota</taxon>
        <taxon>Limnochordia</taxon>
        <taxon>Limnochordales</taxon>
        <taxon>Limnochordaceae</taxon>
        <taxon>Limnochorda</taxon>
    </lineage>
</organism>
<dbReference type="GO" id="GO:0015074">
    <property type="term" value="P:DNA integration"/>
    <property type="evidence" value="ECO:0007669"/>
    <property type="project" value="InterPro"/>
</dbReference>
<sequence length="136" mass="15184">MGFVSAAVEAGLAQARPEILNSDQGSQFTSPAYIQLVEAAGVQISMDGRGRAIDNVFTERLWRTLKYEEVYLKEYSSPREARRSIGQYLEFYNHRRLHQALGYRTLAEVYSSGITNSVHALPASICQDNGVHLISC</sequence>
<dbReference type="InterPro" id="IPR050900">
    <property type="entry name" value="Transposase_IS3/IS150/IS904"/>
</dbReference>
<dbReference type="Gene3D" id="3.30.420.10">
    <property type="entry name" value="Ribonuclease H-like superfamily/Ribonuclease H"/>
    <property type="match status" value="1"/>
</dbReference>
<dbReference type="Pfam" id="PF13683">
    <property type="entry name" value="rve_3"/>
    <property type="match status" value="1"/>
</dbReference>